<sequence length="108" mass="12046">MDWRGRLETRSAWWTLIAGVVMFVASALAVPLLGGFGVIRLVWRANDRDLWMAAWGVIGALAMFRAAWVSIEALGQLWWRRLLDALAIWAAVAALFPGWWLARLGPAA</sequence>
<comment type="caution">
    <text evidence="2">The sequence shown here is derived from an EMBL/GenBank/DDBJ whole genome shotgun (WGS) entry which is preliminary data.</text>
</comment>
<name>A0A2A2SDE7_9SPHN</name>
<keyword evidence="3" id="KW-1185">Reference proteome</keyword>
<reference evidence="3" key="1">
    <citation type="submission" date="2017-09" db="EMBL/GenBank/DDBJ databases">
        <authorList>
            <person name="Feng G."/>
            <person name="Zhu H."/>
        </authorList>
    </citation>
    <scope>NUCLEOTIDE SEQUENCE [LARGE SCALE GENOMIC DNA]</scope>
    <source>
        <strain evidence="3">1PNM-20</strain>
    </source>
</reference>
<keyword evidence="1" id="KW-0812">Transmembrane</keyword>
<evidence type="ECO:0000256" key="1">
    <source>
        <dbReference type="SAM" id="Phobius"/>
    </source>
</evidence>
<dbReference type="AlphaFoldDB" id="A0A2A2SDE7"/>
<feature type="transmembrane region" description="Helical" evidence="1">
    <location>
        <begin position="12"/>
        <end position="39"/>
    </location>
</feature>
<accession>A0A2A2SDE7</accession>
<dbReference type="Proteomes" id="UP000218151">
    <property type="component" value="Unassembled WGS sequence"/>
</dbReference>
<evidence type="ECO:0000313" key="3">
    <source>
        <dbReference type="Proteomes" id="UP000218151"/>
    </source>
</evidence>
<keyword evidence="1" id="KW-1133">Transmembrane helix</keyword>
<protein>
    <submittedName>
        <fullName evidence="2">Uncharacterized protein</fullName>
    </submittedName>
</protein>
<dbReference type="EMBL" id="NSLI01000004">
    <property type="protein sequence ID" value="PAX07314.1"/>
    <property type="molecule type" value="Genomic_DNA"/>
</dbReference>
<evidence type="ECO:0000313" key="2">
    <source>
        <dbReference type="EMBL" id="PAX07314.1"/>
    </source>
</evidence>
<gene>
    <name evidence="2" type="ORF">CKY28_14955</name>
</gene>
<keyword evidence="1" id="KW-0472">Membrane</keyword>
<feature type="transmembrane region" description="Helical" evidence="1">
    <location>
        <begin position="83"/>
        <end position="102"/>
    </location>
</feature>
<organism evidence="2 3">
    <name type="scientific">Sphingomonas lenta</name>
    <dbReference type="NCBI Taxonomy" id="1141887"/>
    <lineage>
        <taxon>Bacteria</taxon>
        <taxon>Pseudomonadati</taxon>
        <taxon>Pseudomonadota</taxon>
        <taxon>Alphaproteobacteria</taxon>
        <taxon>Sphingomonadales</taxon>
        <taxon>Sphingomonadaceae</taxon>
        <taxon>Sphingomonas</taxon>
    </lineage>
</organism>
<proteinExistence type="predicted"/>
<feature type="transmembrane region" description="Helical" evidence="1">
    <location>
        <begin position="51"/>
        <end position="71"/>
    </location>
</feature>